<evidence type="ECO:0000259" key="2">
    <source>
        <dbReference type="Pfam" id="PF00078"/>
    </source>
</evidence>
<evidence type="ECO:0000313" key="3">
    <source>
        <dbReference type="EMBL" id="KAK3261452.1"/>
    </source>
</evidence>
<dbReference type="Proteomes" id="UP001190700">
    <property type="component" value="Unassembled WGS sequence"/>
</dbReference>
<dbReference type="PANTHER" id="PTHR33050">
    <property type="entry name" value="REVERSE TRANSCRIPTASE DOMAIN-CONTAINING PROTEIN"/>
    <property type="match status" value="1"/>
</dbReference>
<feature type="domain" description="Reverse transcriptase" evidence="2">
    <location>
        <begin position="1017"/>
        <end position="1137"/>
    </location>
</feature>
<dbReference type="PANTHER" id="PTHR33050:SF7">
    <property type="entry name" value="RIBONUCLEASE H"/>
    <property type="match status" value="1"/>
</dbReference>
<dbReference type="InterPro" id="IPR043128">
    <property type="entry name" value="Rev_trsase/Diguanyl_cyclase"/>
</dbReference>
<dbReference type="InterPro" id="IPR052055">
    <property type="entry name" value="Hepadnavirus_pol/RT"/>
</dbReference>
<dbReference type="EMBL" id="LGRX02016885">
    <property type="protein sequence ID" value="KAK3261452.1"/>
    <property type="molecule type" value="Genomic_DNA"/>
</dbReference>
<proteinExistence type="predicted"/>
<feature type="compositionally biased region" description="Basic residues" evidence="1">
    <location>
        <begin position="474"/>
        <end position="485"/>
    </location>
</feature>
<reference evidence="3 4" key="1">
    <citation type="journal article" date="2015" name="Genome Biol. Evol.">
        <title>Comparative Genomics of a Bacterivorous Green Alga Reveals Evolutionary Causalities and Consequences of Phago-Mixotrophic Mode of Nutrition.</title>
        <authorList>
            <person name="Burns J.A."/>
            <person name="Paasch A."/>
            <person name="Narechania A."/>
            <person name="Kim E."/>
        </authorList>
    </citation>
    <scope>NUCLEOTIDE SEQUENCE [LARGE SCALE GENOMIC DNA]</scope>
    <source>
        <strain evidence="3 4">PLY_AMNH</strain>
    </source>
</reference>
<feature type="region of interest" description="Disordered" evidence="1">
    <location>
        <begin position="325"/>
        <end position="344"/>
    </location>
</feature>
<feature type="region of interest" description="Disordered" evidence="1">
    <location>
        <begin position="118"/>
        <end position="153"/>
    </location>
</feature>
<evidence type="ECO:0000256" key="1">
    <source>
        <dbReference type="SAM" id="MobiDB-lite"/>
    </source>
</evidence>
<feature type="compositionally biased region" description="Gly residues" evidence="1">
    <location>
        <begin position="673"/>
        <end position="686"/>
    </location>
</feature>
<name>A0AAE0KUQ6_9CHLO</name>
<dbReference type="SUPFAM" id="SSF56672">
    <property type="entry name" value="DNA/RNA polymerases"/>
    <property type="match status" value="1"/>
</dbReference>
<dbReference type="InterPro" id="IPR000477">
    <property type="entry name" value="RT_dom"/>
</dbReference>
<gene>
    <name evidence="3" type="ORF">CYMTET_29636</name>
</gene>
<dbReference type="Gene3D" id="3.30.70.270">
    <property type="match status" value="1"/>
</dbReference>
<feature type="compositionally biased region" description="Low complexity" evidence="1">
    <location>
        <begin position="696"/>
        <end position="719"/>
    </location>
</feature>
<dbReference type="Pfam" id="PF00078">
    <property type="entry name" value="RVT_1"/>
    <property type="match status" value="1"/>
</dbReference>
<keyword evidence="4" id="KW-1185">Reference proteome</keyword>
<accession>A0AAE0KUQ6</accession>
<sequence>MPDATDYSYSGYTMQLQERFDAQKEELGYHMVTQSHGSGLHMVAARGSTGNTFPLCIMQWHRRDSSTGRWNRSITPAADVGFRGIDPGSPGGFSVGDLRGLQGAEGFLLSEMAIVGPDPGDHAAAAQRRRGRSGSRSGEGDYGEGGLGRRLSSPEARRALDQCKWAALWGSSRAVKAVGKLMELAQPSRLTMKPLMLAERHDMSVEFERLRDAPEVLPEDLVDLTDHLVETGAVVQRRGGGVKPSDDWSLGESRWEKQRTTAMKHGRRVLAWAMGAVDVQRDIPGGSLVGGLSGGSGRGSHGDGGITAVQIERIVAKAVEAALRDRGGAGGADPPAGRGPPAASLREVARGSVGKQENCSWSECEKVIAEIRVAAARQAADLARVKHQFGRHPAMQVEAYSFAEVVDRFPECERRACGLEELPEAEGVRVRHLWGYIELAVRRLAVMQKALEGRPGVESVEFGETWLREAVQAGKRRKSKKKAKAAKTEDSKDEEEGRKAAKERFAHLRTATEEELQRALDGSLSVKDIIRPPGERELSSSAPACPAGGPVKGLDMRVRRLKEKFDKGIAGWDPKKGLVADEKAQHCRTWEEWDESFTRLMCAAPEGALDLLAGNRRWMRVMAADFPWDPLRKFHDHLLARMVKDPTVTFELGSFSALWELYRREKGLKEKGSGAGGGSGGAGGSYSAGRRTRTVQAEAAKQDAGAQQEQGAKAARMAGAGKGEQVRHACFEHNSAEGCKKARCRFHHKCKMCGKEGHMHYEGNECTAQRKRLEGELSPGDATTLGELHDGEGAQEAPGQARCGDAEMWSGGSRFPVEEAEESACWWEQLRRLGVVSVWDAAGLPLAREAAGEAVGLAGTGTTELERAHFQQEVREVGAQVPLMSERAHLLAAALRDWPDVAFLVRGAACRVSFPFASEDPGDPYVVPNYVGEEHEEAMTSEFAKELAAGWIFDARRFRPRGVSALGMVERVRKGKLKYRPVWDYSRPARVGVNDWIDIQKDEFSSVRDAYGLLRPGMCMLKVGLEEAYRSLPVASQYWEAQCFEWGGVRYMDTRSPFGNRALPGIFMRYTRAILGWMQAQGVPCVGYLDGFFMVARTEAEAQEVMDLLIEFVTMLGFKVNRAKCEGPARRMELLGVLLSTEGERCTASIDDERVQHVTEKLREVRAEAAVGPVRRRKLEPLLGLLAFCSQVVWGMSLYMRHGFAMVAATTSRARMTVGTGVQQDLKAVERVIRLYNGRKVVLHKEDVYEDAFATDASKTKGMGGHCHRDYFLAWEDLLRMP</sequence>
<dbReference type="InterPro" id="IPR043502">
    <property type="entry name" value="DNA/RNA_pol_sf"/>
</dbReference>
<evidence type="ECO:0000313" key="4">
    <source>
        <dbReference type="Proteomes" id="UP001190700"/>
    </source>
</evidence>
<protein>
    <recommendedName>
        <fullName evidence="2">Reverse transcriptase domain-containing protein</fullName>
    </recommendedName>
</protein>
<feature type="compositionally biased region" description="Low complexity" evidence="1">
    <location>
        <begin position="332"/>
        <end position="344"/>
    </location>
</feature>
<feature type="region of interest" description="Disordered" evidence="1">
    <location>
        <begin position="473"/>
        <end position="500"/>
    </location>
</feature>
<comment type="caution">
    <text evidence="3">The sequence shown here is derived from an EMBL/GenBank/DDBJ whole genome shotgun (WGS) entry which is preliminary data.</text>
</comment>
<dbReference type="Gene3D" id="3.10.10.10">
    <property type="entry name" value="HIV Type 1 Reverse Transcriptase, subunit A, domain 1"/>
    <property type="match status" value="1"/>
</dbReference>
<feature type="compositionally biased region" description="Basic and acidic residues" evidence="1">
    <location>
        <begin position="486"/>
        <end position="500"/>
    </location>
</feature>
<feature type="region of interest" description="Disordered" evidence="1">
    <location>
        <begin position="670"/>
        <end position="719"/>
    </location>
</feature>
<organism evidence="3 4">
    <name type="scientific">Cymbomonas tetramitiformis</name>
    <dbReference type="NCBI Taxonomy" id="36881"/>
    <lineage>
        <taxon>Eukaryota</taxon>
        <taxon>Viridiplantae</taxon>
        <taxon>Chlorophyta</taxon>
        <taxon>Pyramimonadophyceae</taxon>
        <taxon>Pyramimonadales</taxon>
        <taxon>Pyramimonadaceae</taxon>
        <taxon>Cymbomonas</taxon>
    </lineage>
</organism>